<evidence type="ECO:0000313" key="2">
    <source>
        <dbReference type="EMBL" id="KAG5649248.1"/>
    </source>
</evidence>
<evidence type="ECO:0000256" key="1">
    <source>
        <dbReference type="SAM" id="MobiDB-lite"/>
    </source>
</evidence>
<feature type="region of interest" description="Disordered" evidence="1">
    <location>
        <begin position="46"/>
        <end position="145"/>
    </location>
</feature>
<name>A0A9P7GIP4_9AGAR</name>
<dbReference type="AlphaFoldDB" id="A0A9P7GIP4"/>
<feature type="compositionally biased region" description="Basic and acidic residues" evidence="1">
    <location>
        <begin position="46"/>
        <end position="65"/>
    </location>
</feature>
<reference evidence="2" key="1">
    <citation type="submission" date="2021-02" db="EMBL/GenBank/DDBJ databases">
        <authorList>
            <person name="Nieuwenhuis M."/>
            <person name="Van De Peppel L.J.J."/>
        </authorList>
    </citation>
    <scope>NUCLEOTIDE SEQUENCE</scope>
    <source>
        <strain evidence="2">D49</strain>
    </source>
</reference>
<accession>A0A9P7GIP4</accession>
<gene>
    <name evidence="2" type="ORF">H0H81_005118</name>
</gene>
<evidence type="ECO:0000313" key="3">
    <source>
        <dbReference type="Proteomes" id="UP000717328"/>
    </source>
</evidence>
<dbReference type="EMBL" id="JABCKI010001296">
    <property type="protein sequence ID" value="KAG5649248.1"/>
    <property type="molecule type" value="Genomic_DNA"/>
</dbReference>
<sequence>MSAQISNILEEKKDVEAFLARVEAKRDEWRRKFNITDSRRKILELETHRPQWEEARKQRERKVQEEAAEAESAQRRAELEESERKMRELLAEERRRKDEEKLKKERQEAERRAQEAKAEEERRRALAQEQARRQAWTAATNAEHRSVPWPVLERSVLSSNSDELKVTCGDVHGFFDYVKSEYRRTEEYNKLVTR</sequence>
<keyword evidence="3" id="KW-1185">Reference proteome</keyword>
<dbReference type="OrthoDB" id="3265210at2759"/>
<comment type="caution">
    <text evidence="2">The sequence shown here is derived from an EMBL/GenBank/DDBJ whole genome shotgun (WGS) entry which is preliminary data.</text>
</comment>
<proteinExistence type="predicted"/>
<protein>
    <submittedName>
        <fullName evidence="2">Uncharacterized protein</fullName>
    </submittedName>
</protein>
<dbReference type="Proteomes" id="UP000717328">
    <property type="component" value="Unassembled WGS sequence"/>
</dbReference>
<feature type="non-terminal residue" evidence="2">
    <location>
        <position position="194"/>
    </location>
</feature>
<feature type="compositionally biased region" description="Basic and acidic residues" evidence="1">
    <location>
        <begin position="72"/>
        <end position="132"/>
    </location>
</feature>
<reference evidence="2" key="2">
    <citation type="submission" date="2021-10" db="EMBL/GenBank/DDBJ databases">
        <title>Phylogenomics reveals ancestral predisposition of the termite-cultivated fungus Termitomyces towards a domesticated lifestyle.</title>
        <authorList>
            <person name="Auxier B."/>
            <person name="Grum-Grzhimaylo A."/>
            <person name="Cardenas M.E."/>
            <person name="Lodge J.D."/>
            <person name="Laessoe T."/>
            <person name="Pedersen O."/>
            <person name="Smith M.E."/>
            <person name="Kuyper T.W."/>
            <person name="Franco-Molano E.A."/>
            <person name="Baroni T.J."/>
            <person name="Aanen D.K."/>
        </authorList>
    </citation>
    <scope>NUCLEOTIDE SEQUENCE</scope>
    <source>
        <strain evidence="2">D49</strain>
    </source>
</reference>
<organism evidence="2 3">
    <name type="scientific">Sphagnurus paluster</name>
    <dbReference type="NCBI Taxonomy" id="117069"/>
    <lineage>
        <taxon>Eukaryota</taxon>
        <taxon>Fungi</taxon>
        <taxon>Dikarya</taxon>
        <taxon>Basidiomycota</taxon>
        <taxon>Agaricomycotina</taxon>
        <taxon>Agaricomycetes</taxon>
        <taxon>Agaricomycetidae</taxon>
        <taxon>Agaricales</taxon>
        <taxon>Tricholomatineae</taxon>
        <taxon>Lyophyllaceae</taxon>
        <taxon>Sphagnurus</taxon>
    </lineage>
</organism>